<feature type="region of interest" description="Disordered" evidence="1">
    <location>
        <begin position="1"/>
        <end position="53"/>
    </location>
</feature>
<dbReference type="AlphaFoldDB" id="A0A6A6VK39"/>
<sequence length="379" mass="40701">MISSFAIPTRGVVLPSRPDSKGIQADVRGQHKEDEGPDDDDHGEPEDTSGSVDGTLTELITYYLPSAASPLATVAEEMTVNNNRHDPPGPPFLHQFSEILKKPDDWVPSQTAGSSLPTPTPIITKTGGLGFLEPTVSTQTLSADSADWLRPASVSAQAETENAAAGTKNKHNTPTFAAIGAVVGIVVISMLAFLCILKKRRKGMSKMARLPGETFQEMKDTETPPMVDFSPADLLPVTMFPRQELLSPKPRDIPEPVILGSRRGYNIGLDTASMASTLSRTQSHTATDDPFADQYSIPSMAPPSYRAGGSFATTAAPSYRSEVPSYRTNGDSRTLSMASSNISAVSSRNRQGVDSVTHLDDDDISIYEEQPRGWGWAPV</sequence>
<organism evidence="3 4">
    <name type="scientific">Sporormia fimetaria CBS 119925</name>
    <dbReference type="NCBI Taxonomy" id="1340428"/>
    <lineage>
        <taxon>Eukaryota</taxon>
        <taxon>Fungi</taxon>
        <taxon>Dikarya</taxon>
        <taxon>Ascomycota</taxon>
        <taxon>Pezizomycotina</taxon>
        <taxon>Dothideomycetes</taxon>
        <taxon>Pleosporomycetidae</taxon>
        <taxon>Pleosporales</taxon>
        <taxon>Sporormiaceae</taxon>
        <taxon>Sporormia</taxon>
    </lineage>
</organism>
<keyword evidence="2" id="KW-0812">Transmembrane</keyword>
<feature type="transmembrane region" description="Helical" evidence="2">
    <location>
        <begin position="176"/>
        <end position="197"/>
    </location>
</feature>
<proteinExistence type="predicted"/>
<evidence type="ECO:0000256" key="1">
    <source>
        <dbReference type="SAM" id="MobiDB-lite"/>
    </source>
</evidence>
<protein>
    <submittedName>
        <fullName evidence="3">Uncharacterized protein</fullName>
    </submittedName>
</protein>
<name>A0A6A6VK39_9PLEO</name>
<keyword evidence="2" id="KW-0472">Membrane</keyword>
<accession>A0A6A6VK39</accession>
<gene>
    <name evidence="3" type="ORF">M011DRAFT_312020</name>
</gene>
<evidence type="ECO:0000313" key="3">
    <source>
        <dbReference type="EMBL" id="KAF2749561.1"/>
    </source>
</evidence>
<feature type="compositionally biased region" description="Acidic residues" evidence="1">
    <location>
        <begin position="35"/>
        <end position="47"/>
    </location>
</feature>
<keyword evidence="4" id="KW-1185">Reference proteome</keyword>
<dbReference type="Proteomes" id="UP000799440">
    <property type="component" value="Unassembled WGS sequence"/>
</dbReference>
<reference evidence="3" key="1">
    <citation type="journal article" date="2020" name="Stud. Mycol.">
        <title>101 Dothideomycetes genomes: a test case for predicting lifestyles and emergence of pathogens.</title>
        <authorList>
            <person name="Haridas S."/>
            <person name="Albert R."/>
            <person name="Binder M."/>
            <person name="Bloem J."/>
            <person name="Labutti K."/>
            <person name="Salamov A."/>
            <person name="Andreopoulos B."/>
            <person name="Baker S."/>
            <person name="Barry K."/>
            <person name="Bills G."/>
            <person name="Bluhm B."/>
            <person name="Cannon C."/>
            <person name="Castanera R."/>
            <person name="Culley D."/>
            <person name="Daum C."/>
            <person name="Ezra D."/>
            <person name="Gonzalez J."/>
            <person name="Henrissat B."/>
            <person name="Kuo A."/>
            <person name="Liang C."/>
            <person name="Lipzen A."/>
            <person name="Lutzoni F."/>
            <person name="Magnuson J."/>
            <person name="Mondo S."/>
            <person name="Nolan M."/>
            <person name="Ohm R."/>
            <person name="Pangilinan J."/>
            <person name="Park H.-J."/>
            <person name="Ramirez L."/>
            <person name="Alfaro M."/>
            <person name="Sun H."/>
            <person name="Tritt A."/>
            <person name="Yoshinaga Y."/>
            <person name="Zwiers L.-H."/>
            <person name="Turgeon B."/>
            <person name="Goodwin S."/>
            <person name="Spatafora J."/>
            <person name="Crous P."/>
            <person name="Grigoriev I."/>
        </authorList>
    </citation>
    <scope>NUCLEOTIDE SEQUENCE</scope>
    <source>
        <strain evidence="3">CBS 119925</strain>
    </source>
</reference>
<evidence type="ECO:0000256" key="2">
    <source>
        <dbReference type="SAM" id="Phobius"/>
    </source>
</evidence>
<keyword evidence="2" id="KW-1133">Transmembrane helix</keyword>
<evidence type="ECO:0000313" key="4">
    <source>
        <dbReference type="Proteomes" id="UP000799440"/>
    </source>
</evidence>
<dbReference type="EMBL" id="MU006566">
    <property type="protein sequence ID" value="KAF2749561.1"/>
    <property type="molecule type" value="Genomic_DNA"/>
</dbReference>